<dbReference type="PANTHER" id="PTHR45982">
    <property type="entry name" value="REGULATOR OF CHROMOSOME CONDENSATION"/>
    <property type="match status" value="1"/>
</dbReference>
<evidence type="ECO:0000256" key="1">
    <source>
        <dbReference type="SAM" id="SignalP"/>
    </source>
</evidence>
<dbReference type="Proteomes" id="UP000815846">
    <property type="component" value="Unassembled WGS sequence"/>
</dbReference>
<feature type="signal peptide" evidence="1">
    <location>
        <begin position="1"/>
        <end position="24"/>
    </location>
</feature>
<dbReference type="InterPro" id="IPR009091">
    <property type="entry name" value="RCC1/BLIP-II"/>
</dbReference>
<dbReference type="InterPro" id="IPR051553">
    <property type="entry name" value="Ran_GTPase-activating"/>
</dbReference>
<feature type="chain" id="PRO_5045424988" description="Regulator of chromosome condensation (RCC1) repeat-containing protein" evidence="1">
    <location>
        <begin position="25"/>
        <end position="464"/>
    </location>
</feature>
<keyword evidence="3" id="KW-1185">Reference proteome</keyword>
<dbReference type="RefSeq" id="WP_101343962.1">
    <property type="nucleotide sequence ID" value="NZ_PJAI02000017.1"/>
</dbReference>
<proteinExistence type="predicted"/>
<dbReference type="PROSITE" id="PS51257">
    <property type="entry name" value="PROKAR_LIPOPROTEIN"/>
    <property type="match status" value="1"/>
</dbReference>
<reference evidence="2 3" key="1">
    <citation type="submission" date="2019-08" db="EMBL/GenBank/DDBJ databases">
        <title>Microbe sample from Colwellia echini.</title>
        <authorList>
            <person name="Christiansen L."/>
            <person name="Pathiraja D."/>
            <person name="Schultz-Johansen M."/>
            <person name="Choi I.-G."/>
            <person name="Stougaard P."/>
        </authorList>
    </citation>
    <scope>NUCLEOTIDE SEQUENCE [LARGE SCALE GENOMIC DNA]</scope>
    <source>
        <strain evidence="2 3">A3</strain>
    </source>
</reference>
<dbReference type="SUPFAM" id="SSF50985">
    <property type="entry name" value="RCC1/BLIP-II"/>
    <property type="match status" value="2"/>
</dbReference>
<keyword evidence="1" id="KW-0732">Signal</keyword>
<dbReference type="PANTHER" id="PTHR45982:SF1">
    <property type="entry name" value="REGULATOR OF CHROMOSOME CONDENSATION"/>
    <property type="match status" value="1"/>
</dbReference>
<evidence type="ECO:0000313" key="3">
    <source>
        <dbReference type="Proteomes" id="UP000815846"/>
    </source>
</evidence>
<dbReference type="EMBL" id="PJAI02000017">
    <property type="protein sequence ID" value="TYK64858.1"/>
    <property type="molecule type" value="Genomic_DNA"/>
</dbReference>
<name>A0ABY3MUH5_9GAMM</name>
<comment type="caution">
    <text evidence="2">The sequence shown here is derived from an EMBL/GenBank/DDBJ whole genome shotgun (WGS) entry which is preliminary data.</text>
</comment>
<evidence type="ECO:0008006" key="4">
    <source>
        <dbReference type="Google" id="ProtNLM"/>
    </source>
</evidence>
<sequence>MNVRTISLLILVNLIIACGGGDSAPETTTEKDIQEDNTPALVETVETEVNTPAIVAEKIVTSSFAHAAIKSDGTVVTWGYDEHGGDSSDVQYMLTDVDEIYSTEGAFAALKADGTVVTWGNSDRGGDSSHVSAELFDIKEIISTYSSFAALRKDNTVISWGVNSEDGYYQRLVTDVNHLVSSRGSFSAIKSDGSIIYWSGLNYEEVSYIAPEITSLIAHSSFYSAILPTGEVITWGYNDRWLENYPANGPFNVKKLYSTDLGFIAVFNDDTTKYWGIEHSDTWGVNPPENLPAIKAVEYSGSKTIALTTTGNIVPWGSYGEKEGNFSDGFSWATYDEYPRTLSNIEKIYGFSQSSLSPEAFGALDKDGHLYLWGGINLPKDAIKDVKEVVGVGSAIAVLKQDNTVEYWGDVSVEIDPLTLEPAITPHLVDVISIYATAVNFSAIKKDGTIITWGNFVNDGKVDF</sequence>
<protein>
    <recommendedName>
        <fullName evidence="4">Regulator of chromosome condensation (RCC1) repeat-containing protein</fullName>
    </recommendedName>
</protein>
<dbReference type="Gene3D" id="2.130.10.30">
    <property type="entry name" value="Regulator of chromosome condensation 1/beta-lactamase-inhibitor protein II"/>
    <property type="match status" value="2"/>
</dbReference>
<accession>A0ABY3MUH5</accession>
<organism evidence="2 3">
    <name type="scientific">Colwellia echini</name>
    <dbReference type="NCBI Taxonomy" id="1982103"/>
    <lineage>
        <taxon>Bacteria</taxon>
        <taxon>Pseudomonadati</taxon>
        <taxon>Pseudomonadota</taxon>
        <taxon>Gammaproteobacteria</taxon>
        <taxon>Alteromonadales</taxon>
        <taxon>Colwelliaceae</taxon>
        <taxon>Colwellia</taxon>
    </lineage>
</organism>
<evidence type="ECO:0000313" key="2">
    <source>
        <dbReference type="EMBL" id="TYK64858.1"/>
    </source>
</evidence>
<gene>
    <name evidence="2" type="ORF">CWS31_013665</name>
</gene>